<proteinExistence type="predicted"/>
<dbReference type="OrthoDB" id="1930465at2759"/>
<dbReference type="Proteomes" id="UP000289738">
    <property type="component" value="Chromosome B08"/>
</dbReference>
<organism evidence="2 3">
    <name type="scientific">Arachis hypogaea</name>
    <name type="common">Peanut</name>
    <dbReference type="NCBI Taxonomy" id="3818"/>
    <lineage>
        <taxon>Eukaryota</taxon>
        <taxon>Viridiplantae</taxon>
        <taxon>Streptophyta</taxon>
        <taxon>Embryophyta</taxon>
        <taxon>Tracheophyta</taxon>
        <taxon>Spermatophyta</taxon>
        <taxon>Magnoliopsida</taxon>
        <taxon>eudicotyledons</taxon>
        <taxon>Gunneridae</taxon>
        <taxon>Pentapetalae</taxon>
        <taxon>rosids</taxon>
        <taxon>fabids</taxon>
        <taxon>Fabales</taxon>
        <taxon>Fabaceae</taxon>
        <taxon>Papilionoideae</taxon>
        <taxon>50 kb inversion clade</taxon>
        <taxon>dalbergioids sensu lato</taxon>
        <taxon>Dalbergieae</taxon>
        <taxon>Pterocarpus clade</taxon>
        <taxon>Arachis</taxon>
    </lineage>
</organism>
<sequence length="81" mass="9166">MERELDAPITAAARARSEKRQAEAAQSASELHAQEVTKEFENTTKVFELHMVELRAKQEEIVKHDNDIKLLEAIIQTHGGK</sequence>
<dbReference type="EMBL" id="SDMP01000018">
    <property type="protein sequence ID" value="RYQ96265.1"/>
    <property type="molecule type" value="Genomic_DNA"/>
</dbReference>
<evidence type="ECO:0000256" key="1">
    <source>
        <dbReference type="SAM" id="MobiDB-lite"/>
    </source>
</evidence>
<feature type="region of interest" description="Disordered" evidence="1">
    <location>
        <begin position="1"/>
        <end position="36"/>
    </location>
</feature>
<dbReference type="SMR" id="A0A444Y2V5"/>
<dbReference type="PANTHER" id="PTHR36080:SF1">
    <property type="entry name" value="DBJ|BAA96220.1"/>
    <property type="match status" value="1"/>
</dbReference>
<evidence type="ECO:0000313" key="3">
    <source>
        <dbReference type="Proteomes" id="UP000289738"/>
    </source>
</evidence>
<accession>A0A444Y2V5</accession>
<gene>
    <name evidence="2" type="ORF">Ahy_B08g091951</name>
</gene>
<evidence type="ECO:0000313" key="2">
    <source>
        <dbReference type="EMBL" id="RYQ96265.1"/>
    </source>
</evidence>
<dbReference type="Gramene" id="arahy.Tifrunner.gnm2.ann2.Ah18g232500.1">
    <property type="protein sequence ID" value="arahy.Tifrunner.gnm2.ann2.Ah18g232500.1-CDS"/>
    <property type="gene ID" value="arahy.Tifrunner.gnm2.ann2.Ah18g232500"/>
</dbReference>
<name>A0A444Y2V5_ARAHY</name>
<dbReference type="STRING" id="3818.A0A444Y2V5"/>
<reference evidence="2 3" key="1">
    <citation type="submission" date="2019-01" db="EMBL/GenBank/DDBJ databases">
        <title>Sequencing of cultivated peanut Arachis hypogaea provides insights into genome evolution and oil improvement.</title>
        <authorList>
            <person name="Chen X."/>
        </authorList>
    </citation>
    <scope>NUCLEOTIDE SEQUENCE [LARGE SCALE GENOMIC DNA]</scope>
    <source>
        <strain evidence="3">cv. Fuhuasheng</strain>
        <tissue evidence="2">Leaves</tissue>
    </source>
</reference>
<keyword evidence="3" id="KW-1185">Reference proteome</keyword>
<dbReference type="AlphaFoldDB" id="A0A444Y2V5"/>
<dbReference type="PANTHER" id="PTHR36080">
    <property type="entry name" value="DBJ|BAA96220.1"/>
    <property type="match status" value="1"/>
</dbReference>
<protein>
    <submittedName>
        <fullName evidence="2">Uncharacterized protein</fullName>
    </submittedName>
</protein>
<comment type="caution">
    <text evidence="2">The sequence shown here is derived from an EMBL/GenBank/DDBJ whole genome shotgun (WGS) entry which is preliminary data.</text>
</comment>